<dbReference type="Proteomes" id="UP000620559">
    <property type="component" value="Unassembled WGS sequence"/>
</dbReference>
<dbReference type="AlphaFoldDB" id="A0A8J7K3H9"/>
<dbReference type="EMBL" id="JADEWL010000094">
    <property type="protein sequence ID" value="MBE9215302.1"/>
    <property type="molecule type" value="Genomic_DNA"/>
</dbReference>
<feature type="compositionally biased region" description="Polar residues" evidence="1">
    <location>
        <begin position="184"/>
        <end position="194"/>
    </location>
</feature>
<organism evidence="2 3">
    <name type="scientific">Plectonema cf. radiosum LEGE 06105</name>
    <dbReference type="NCBI Taxonomy" id="945769"/>
    <lineage>
        <taxon>Bacteria</taxon>
        <taxon>Bacillati</taxon>
        <taxon>Cyanobacteriota</taxon>
        <taxon>Cyanophyceae</taxon>
        <taxon>Oscillatoriophycideae</taxon>
        <taxon>Oscillatoriales</taxon>
        <taxon>Microcoleaceae</taxon>
        <taxon>Plectonema</taxon>
    </lineage>
</organism>
<name>A0A8J7K3H9_9CYAN</name>
<evidence type="ECO:0000256" key="1">
    <source>
        <dbReference type="SAM" id="MobiDB-lite"/>
    </source>
</evidence>
<protein>
    <submittedName>
        <fullName evidence="2">Uncharacterized protein</fullName>
    </submittedName>
</protein>
<gene>
    <name evidence="2" type="ORF">IQ247_22005</name>
</gene>
<accession>A0A8J7K3H9</accession>
<feature type="compositionally biased region" description="Low complexity" evidence="1">
    <location>
        <begin position="255"/>
        <end position="264"/>
    </location>
</feature>
<keyword evidence="3" id="KW-1185">Reference proteome</keyword>
<evidence type="ECO:0000313" key="2">
    <source>
        <dbReference type="EMBL" id="MBE9215302.1"/>
    </source>
</evidence>
<sequence>MNNLSTSEFYRNPNNTNEESVNSTDDWQRKMAYLVGFDDDLHDKDINKNDLNNDKYDGEIASINSDEISTSESQKTRPSLASNPFTKVVVVGTGTLIAVTVAGVLLSQMMGGGNNQSSLPTAIKNNIPETQLNEPNPQAEIELLKTKLALSEQAKAVKLAQMQLRTLQSQPQISTPVNNSNNNTPARQISQSPPQTAPRVIIQRVPTPAPTVYIPKIVTVEKEKIVRVPQLVASQPVVSQPRRQVTPKNPPSLNPPSQNSLPTLTPTNSLPIIPNTEVANIPKPQISPSNRILNPEDDLLDDISQISIASANNSTSLLQKGLNSQKIVPIGTSIKGVLAIALFGESQKSPNSQNDDNTFVIRLNEPLKTRDGNIALPAGTELLTQISNISDAGMLQLQAKSAIVNRNGKLEQITLPENAIRIRSPQGKPLIAQQYPKKAGKIAGMDTGLFALGAISKIAELSNRTDSEIITTAGGNIVTQNNDSVNILTGALEGGTSSIVPQISARNQQAVSEMMRRGNIWFLAAGTPVEIFVNQILEF</sequence>
<proteinExistence type="predicted"/>
<feature type="region of interest" description="Disordered" evidence="1">
    <location>
        <begin position="236"/>
        <end position="265"/>
    </location>
</feature>
<feature type="region of interest" description="Disordered" evidence="1">
    <location>
        <begin position="170"/>
        <end position="197"/>
    </location>
</feature>
<feature type="region of interest" description="Disordered" evidence="1">
    <location>
        <begin position="1"/>
        <end position="24"/>
    </location>
</feature>
<comment type="caution">
    <text evidence="2">The sequence shown here is derived from an EMBL/GenBank/DDBJ whole genome shotgun (WGS) entry which is preliminary data.</text>
</comment>
<evidence type="ECO:0000313" key="3">
    <source>
        <dbReference type="Proteomes" id="UP000620559"/>
    </source>
</evidence>
<dbReference type="Pfam" id="PF03743">
    <property type="entry name" value="TrbI"/>
    <property type="match status" value="1"/>
</dbReference>
<reference evidence="2" key="1">
    <citation type="submission" date="2020-10" db="EMBL/GenBank/DDBJ databases">
        <authorList>
            <person name="Castelo-Branco R."/>
            <person name="Eusebio N."/>
            <person name="Adriana R."/>
            <person name="Vieira A."/>
            <person name="Brugerolle De Fraissinette N."/>
            <person name="Rezende De Castro R."/>
            <person name="Schneider M.P."/>
            <person name="Vasconcelos V."/>
            <person name="Leao P.N."/>
        </authorList>
    </citation>
    <scope>NUCLEOTIDE SEQUENCE</scope>
    <source>
        <strain evidence="2">LEGE 06105</strain>
    </source>
</reference>
<dbReference type="InterPro" id="IPR005498">
    <property type="entry name" value="T4SS_VirB10/TraB/TrbI"/>
</dbReference>
<dbReference type="RefSeq" id="WP_193923336.1">
    <property type="nucleotide sequence ID" value="NZ_JADEWL010000094.1"/>
</dbReference>